<evidence type="ECO:0000313" key="2">
    <source>
        <dbReference type="EMBL" id="PVU87488.1"/>
    </source>
</evidence>
<name>A0A2T9Y584_9FUNG</name>
<accession>A0A2T9Y584</accession>
<gene>
    <name evidence="2" type="ORF">BB561_006302</name>
</gene>
<dbReference type="OrthoDB" id="5559813at2759"/>
<proteinExistence type="predicted"/>
<comment type="caution">
    <text evidence="2">The sequence shown here is derived from an EMBL/GenBank/DDBJ whole genome shotgun (WGS) entry which is preliminary data.</text>
</comment>
<sequence>MGGYVPLFLLICGGLTLGQLIVETCKYYAQTNKYKNEPKSEYTYWKGIKVNNTHFADDSC</sequence>
<evidence type="ECO:0000256" key="1">
    <source>
        <dbReference type="SAM" id="SignalP"/>
    </source>
</evidence>
<evidence type="ECO:0000313" key="3">
    <source>
        <dbReference type="Proteomes" id="UP000245383"/>
    </source>
</evidence>
<keyword evidence="3" id="KW-1185">Reference proteome</keyword>
<keyword evidence="1" id="KW-0732">Signal</keyword>
<dbReference type="AlphaFoldDB" id="A0A2T9Y584"/>
<feature type="signal peptide" evidence="1">
    <location>
        <begin position="1"/>
        <end position="18"/>
    </location>
</feature>
<protein>
    <submittedName>
        <fullName evidence="2">Uncharacterized protein</fullName>
    </submittedName>
</protein>
<organism evidence="2 3">
    <name type="scientific">Smittium simulii</name>
    <dbReference type="NCBI Taxonomy" id="133385"/>
    <lineage>
        <taxon>Eukaryota</taxon>
        <taxon>Fungi</taxon>
        <taxon>Fungi incertae sedis</taxon>
        <taxon>Zoopagomycota</taxon>
        <taxon>Kickxellomycotina</taxon>
        <taxon>Harpellomycetes</taxon>
        <taxon>Harpellales</taxon>
        <taxon>Legeriomycetaceae</taxon>
        <taxon>Smittium</taxon>
    </lineage>
</organism>
<dbReference type="Proteomes" id="UP000245383">
    <property type="component" value="Unassembled WGS sequence"/>
</dbReference>
<reference evidence="2 3" key="1">
    <citation type="journal article" date="2018" name="MBio">
        <title>Comparative Genomics Reveals the Core Gene Toolbox for the Fungus-Insect Symbiosis.</title>
        <authorList>
            <person name="Wang Y."/>
            <person name="Stata M."/>
            <person name="Wang W."/>
            <person name="Stajich J.E."/>
            <person name="White M.M."/>
            <person name="Moncalvo J.M."/>
        </authorList>
    </citation>
    <scope>NUCLEOTIDE SEQUENCE [LARGE SCALE GENOMIC DNA]</scope>
    <source>
        <strain evidence="2 3">SWE-8-4</strain>
    </source>
</reference>
<feature type="chain" id="PRO_5015557899" evidence="1">
    <location>
        <begin position="19"/>
        <end position="60"/>
    </location>
</feature>
<dbReference type="EMBL" id="MBFR01000486">
    <property type="protein sequence ID" value="PVU87488.1"/>
    <property type="molecule type" value="Genomic_DNA"/>
</dbReference>